<dbReference type="InParanoid" id="A0LGN4"/>
<dbReference type="STRING" id="335543.Sfum_0889"/>
<evidence type="ECO:0000313" key="2">
    <source>
        <dbReference type="Proteomes" id="UP000001784"/>
    </source>
</evidence>
<keyword evidence="2" id="KW-1185">Reference proteome</keyword>
<dbReference type="KEGG" id="sfu:Sfum_0889"/>
<dbReference type="EMBL" id="CP000478">
    <property type="protein sequence ID" value="ABK16586.1"/>
    <property type="molecule type" value="Genomic_DNA"/>
</dbReference>
<evidence type="ECO:0008006" key="3">
    <source>
        <dbReference type="Google" id="ProtNLM"/>
    </source>
</evidence>
<protein>
    <recommendedName>
        <fullName evidence="3">SnoaL-like domain-containing protein</fullName>
    </recommendedName>
</protein>
<name>A0LGN4_SYNFM</name>
<dbReference type="AlphaFoldDB" id="A0LGN4"/>
<dbReference type="HOGENOM" id="CLU_1668523_0_0_7"/>
<evidence type="ECO:0000313" key="1">
    <source>
        <dbReference type="EMBL" id="ABK16586.1"/>
    </source>
</evidence>
<reference evidence="1 2" key="1">
    <citation type="submission" date="2006-10" db="EMBL/GenBank/DDBJ databases">
        <title>Complete sequence of Syntrophobacter fumaroxidans MPOB.</title>
        <authorList>
            <consortium name="US DOE Joint Genome Institute"/>
            <person name="Copeland A."/>
            <person name="Lucas S."/>
            <person name="Lapidus A."/>
            <person name="Barry K."/>
            <person name="Detter J.C."/>
            <person name="Glavina del Rio T."/>
            <person name="Hammon N."/>
            <person name="Israni S."/>
            <person name="Pitluck S."/>
            <person name="Goltsman E.G."/>
            <person name="Martinez M."/>
            <person name="Schmutz J."/>
            <person name="Larimer F."/>
            <person name="Land M."/>
            <person name="Hauser L."/>
            <person name="Kyrpides N."/>
            <person name="Kim E."/>
            <person name="Boone D.R."/>
            <person name="Brockman F."/>
            <person name="Culley D."/>
            <person name="Ferry J."/>
            <person name="Gunsalus R."/>
            <person name="McInerney M.J."/>
            <person name="Morrison M."/>
            <person name="Plugge C."/>
            <person name="Rohlin L."/>
            <person name="Scholten J."/>
            <person name="Sieber J."/>
            <person name="Stams A.J.M."/>
            <person name="Worm P."/>
            <person name="Henstra A.M."/>
            <person name="Richardson P."/>
        </authorList>
    </citation>
    <scope>NUCLEOTIDE SEQUENCE [LARGE SCALE GENOMIC DNA]</scope>
    <source>
        <strain evidence="2">DSM 10017 / MPOB</strain>
    </source>
</reference>
<gene>
    <name evidence="1" type="ordered locus">Sfum_0889</name>
</gene>
<accession>A0LGN4</accession>
<organism evidence="1 2">
    <name type="scientific">Syntrophobacter fumaroxidans (strain DSM 10017 / MPOB)</name>
    <dbReference type="NCBI Taxonomy" id="335543"/>
    <lineage>
        <taxon>Bacteria</taxon>
        <taxon>Pseudomonadati</taxon>
        <taxon>Thermodesulfobacteriota</taxon>
        <taxon>Syntrophobacteria</taxon>
        <taxon>Syntrophobacterales</taxon>
        <taxon>Syntrophobacteraceae</taxon>
        <taxon>Syntrophobacter</taxon>
    </lineage>
</organism>
<proteinExistence type="predicted"/>
<dbReference type="Proteomes" id="UP000001784">
    <property type="component" value="Chromosome"/>
</dbReference>
<sequence length="158" mass="18519" precursor="true">MRLRDRLLLLFFLVVILPLGVYGIYAGYRETAETHPVIVRTLIEPYAEALKAGDYSGAYHNHTSSKFRKAYSMDAYVRGQKVNFDEFGPLETIAVNENEAFQSANNLFSWRKYYHGGLTYRYRKAEVWVGWEIVEEDGAFKIDDTFQAFHERWDPRVF</sequence>